<gene>
    <name evidence="2" type="ORF">DVA86_00055</name>
</gene>
<dbReference type="AlphaFoldDB" id="A0A345XI10"/>
<protein>
    <submittedName>
        <fullName evidence="2">Uncharacterized protein</fullName>
    </submittedName>
</protein>
<accession>A0A345XI10</accession>
<sequence length="91" mass="9431">MTVLCALVLVALNGVGGFFVLNALMTASEGSWDTTATDTVRLMAVLGIASELLAAGLTAAFVAVARLRCWWYAVPAALITVAVLRMVFAAA</sequence>
<keyword evidence="1" id="KW-0472">Membrane</keyword>
<dbReference type="KEGG" id="sarm:DVA86_00055"/>
<evidence type="ECO:0000313" key="3">
    <source>
        <dbReference type="Proteomes" id="UP000254425"/>
    </source>
</evidence>
<evidence type="ECO:0000313" key="2">
    <source>
        <dbReference type="EMBL" id="AXK31276.1"/>
    </source>
</evidence>
<keyword evidence="1" id="KW-1133">Transmembrane helix</keyword>
<feature type="transmembrane region" description="Helical" evidence="1">
    <location>
        <begin position="41"/>
        <end position="62"/>
    </location>
</feature>
<dbReference type="EMBL" id="CP031320">
    <property type="protein sequence ID" value="AXK31276.1"/>
    <property type="molecule type" value="Genomic_DNA"/>
</dbReference>
<keyword evidence="1" id="KW-0812">Transmembrane</keyword>
<feature type="transmembrane region" description="Helical" evidence="1">
    <location>
        <begin position="69"/>
        <end position="88"/>
    </location>
</feature>
<name>A0A345XI10_9ACTN</name>
<reference evidence="2 3" key="1">
    <citation type="submission" date="2018-07" db="EMBL/GenBank/DDBJ databases">
        <title>Draft genome of the type strain Streptomyces armeniacus ATCC 15676.</title>
        <authorList>
            <person name="Labana P."/>
            <person name="Gosse J.T."/>
            <person name="Boddy C.N."/>
        </authorList>
    </citation>
    <scope>NUCLEOTIDE SEQUENCE [LARGE SCALE GENOMIC DNA]</scope>
    <source>
        <strain evidence="2 3">ATCC 15676</strain>
    </source>
</reference>
<keyword evidence="3" id="KW-1185">Reference proteome</keyword>
<dbReference type="Proteomes" id="UP000254425">
    <property type="component" value="Chromosome"/>
</dbReference>
<organism evidence="2 3">
    <name type="scientific">Streptomyces armeniacus</name>
    <dbReference type="NCBI Taxonomy" id="83291"/>
    <lineage>
        <taxon>Bacteria</taxon>
        <taxon>Bacillati</taxon>
        <taxon>Actinomycetota</taxon>
        <taxon>Actinomycetes</taxon>
        <taxon>Kitasatosporales</taxon>
        <taxon>Streptomycetaceae</taxon>
        <taxon>Streptomyces</taxon>
    </lineage>
</organism>
<evidence type="ECO:0000256" key="1">
    <source>
        <dbReference type="SAM" id="Phobius"/>
    </source>
</evidence>
<proteinExistence type="predicted"/>